<name>A0ABY6TTI6_BIOOC</name>
<feature type="compositionally biased region" description="Gly residues" evidence="1">
    <location>
        <begin position="400"/>
        <end position="410"/>
    </location>
</feature>
<feature type="region of interest" description="Disordered" evidence="1">
    <location>
        <begin position="188"/>
        <end position="208"/>
    </location>
</feature>
<feature type="compositionally biased region" description="Acidic residues" evidence="1">
    <location>
        <begin position="471"/>
        <end position="493"/>
    </location>
</feature>
<dbReference type="Proteomes" id="UP000766486">
    <property type="component" value="Unassembled WGS sequence"/>
</dbReference>
<comment type="caution">
    <text evidence="2">The sequence shown here is derived from an EMBL/GenBank/DDBJ whole genome shotgun (WGS) entry which is preliminary data.</text>
</comment>
<evidence type="ECO:0000256" key="1">
    <source>
        <dbReference type="SAM" id="MobiDB-lite"/>
    </source>
</evidence>
<feature type="region of interest" description="Disordered" evidence="1">
    <location>
        <begin position="373"/>
        <end position="516"/>
    </location>
</feature>
<feature type="compositionally biased region" description="Acidic residues" evidence="1">
    <location>
        <begin position="542"/>
        <end position="553"/>
    </location>
</feature>
<feature type="compositionally biased region" description="Acidic residues" evidence="1">
    <location>
        <begin position="321"/>
        <end position="345"/>
    </location>
</feature>
<sequence>MPNIIPAHADHMPSMHRLGLANRDISLGLGVGVLGEGLGIGEDGVPQSEGEGDEQRAQGDTADAEQALGLAEGVDDTLALGGVNGVQGGDSGGAAIDLDREGLVAELLGKVAGEDLGVDGTRDGVAQGGADVVGGQVDTGHDGQVLVLELDLEGGLGGVREHATSDTEDDFGGDDTDLGVAALGVATEVDEETEGDHEETGTGKNDVFEAADLEDDQTHDGADNDTAEGVETADAGGHVDVKVEGNNEHVVEVVSLHVPDEVEHESNAEGGPNTAVAHEAEGNEGVRGPELPEDENGEAAETNDKGSDDAGRLPAVGGGEGEGDQDEVEYGDDENDAGDVEQPEQLDEEVAHAQALEGGLVVGEETLLLGAAGDEQEGDDEGKAAHGVDDAPHGITPVDGGAGQDGGGNVTTGPGVDDEGQGRDVGEEETSTGRGDIGDQDLDQEGDHGVSDLVDGRAGREGGYIGRGGEDDGADNVEDDAGEDELNTAEDIGDLSGSGLGGSTNDGADDIDGRDQSLGAEFTGGVVLVGVAEGAVETVAVGDEEDAEEDDDAVGQGQDGGHGLDAADTGRLEALEALHGVGSALLSDHRVLLIVCWRDGLRGAVGHFALAHGWRLCLGAQDSNGRIKMVGEGGISIKCRGEERKDRSVWLY</sequence>
<feature type="compositionally biased region" description="Basic and acidic residues" evidence="1">
    <location>
        <begin position="302"/>
        <end position="311"/>
    </location>
</feature>
<accession>A0ABY6TTI6</accession>
<evidence type="ECO:0000313" key="3">
    <source>
        <dbReference type="Proteomes" id="UP000766486"/>
    </source>
</evidence>
<proteinExistence type="predicted"/>
<feature type="region of interest" description="Disordered" evidence="1">
    <location>
        <begin position="542"/>
        <end position="566"/>
    </location>
</feature>
<organism evidence="2 3">
    <name type="scientific">Bionectria ochroleuca</name>
    <name type="common">Gliocladium roseum</name>
    <dbReference type="NCBI Taxonomy" id="29856"/>
    <lineage>
        <taxon>Eukaryota</taxon>
        <taxon>Fungi</taxon>
        <taxon>Dikarya</taxon>
        <taxon>Ascomycota</taxon>
        <taxon>Pezizomycotina</taxon>
        <taxon>Sordariomycetes</taxon>
        <taxon>Hypocreomycetidae</taxon>
        <taxon>Hypocreales</taxon>
        <taxon>Bionectriaceae</taxon>
        <taxon>Clonostachys</taxon>
    </lineage>
</organism>
<feature type="region of interest" description="Disordered" evidence="1">
    <location>
        <begin position="40"/>
        <end position="62"/>
    </location>
</feature>
<reference evidence="2 3" key="1">
    <citation type="submission" date="2019-06" db="EMBL/GenBank/DDBJ databases">
        <authorList>
            <person name="Broberg M."/>
        </authorList>
    </citation>
    <scope>NUCLEOTIDE SEQUENCE [LARGE SCALE GENOMIC DNA]</scope>
</reference>
<keyword evidence="3" id="KW-1185">Reference proteome</keyword>
<gene>
    <name evidence="2" type="ORF">CLO192961_LOCUS38908</name>
</gene>
<feature type="compositionally biased region" description="Acidic residues" evidence="1">
    <location>
        <begin position="188"/>
        <end position="197"/>
    </location>
</feature>
<dbReference type="EMBL" id="CABFNS010000328">
    <property type="protein sequence ID" value="VUC21009.1"/>
    <property type="molecule type" value="Genomic_DNA"/>
</dbReference>
<protein>
    <submittedName>
        <fullName evidence="2">Uncharacterized protein</fullName>
    </submittedName>
</protein>
<feature type="compositionally biased region" description="Basic and acidic residues" evidence="1">
    <location>
        <begin position="445"/>
        <end position="460"/>
    </location>
</feature>
<feature type="region of interest" description="Disordered" evidence="1">
    <location>
        <begin position="260"/>
        <end position="345"/>
    </location>
</feature>
<evidence type="ECO:0000313" key="2">
    <source>
        <dbReference type="EMBL" id="VUC21009.1"/>
    </source>
</evidence>
<feature type="compositionally biased region" description="Basic and acidic residues" evidence="1">
    <location>
        <begin position="381"/>
        <end position="392"/>
    </location>
</feature>